<keyword evidence="1 5" id="KW-0436">Ligase</keyword>
<protein>
    <recommendedName>
        <fullName evidence="5">Putative glutamate--cysteine ligase 2</fullName>
        <ecNumber evidence="5">6.3.2.2</ecNumber>
    </recommendedName>
    <alternativeName>
        <fullName evidence="5">Gamma-glutamylcysteine synthetase 2</fullName>
        <shortName evidence="5">GCS 2</shortName>
        <shortName evidence="5">Gamma-GCS 2</shortName>
    </alternativeName>
</protein>
<dbReference type="InterPro" id="IPR050141">
    <property type="entry name" value="GCL_type2/YbdK_subfam"/>
</dbReference>
<gene>
    <name evidence="6" type="ORF">GCM10009554_15520</name>
</gene>
<dbReference type="GO" id="GO:0016874">
    <property type="term" value="F:ligase activity"/>
    <property type="evidence" value="ECO:0007669"/>
    <property type="project" value="UniProtKB-KW"/>
</dbReference>
<comment type="catalytic activity">
    <reaction evidence="4 5">
        <text>L-cysteine + L-glutamate + ATP = gamma-L-glutamyl-L-cysteine + ADP + phosphate + H(+)</text>
        <dbReference type="Rhea" id="RHEA:13285"/>
        <dbReference type="ChEBI" id="CHEBI:15378"/>
        <dbReference type="ChEBI" id="CHEBI:29985"/>
        <dbReference type="ChEBI" id="CHEBI:30616"/>
        <dbReference type="ChEBI" id="CHEBI:35235"/>
        <dbReference type="ChEBI" id="CHEBI:43474"/>
        <dbReference type="ChEBI" id="CHEBI:58173"/>
        <dbReference type="ChEBI" id="CHEBI:456216"/>
        <dbReference type="EC" id="6.3.2.2"/>
    </reaction>
</comment>
<proteinExistence type="inferred from homology"/>
<comment type="caution">
    <text evidence="6">The sequence shown here is derived from an EMBL/GenBank/DDBJ whole genome shotgun (WGS) entry which is preliminary data.</text>
</comment>
<dbReference type="NCBIfam" id="NF010041">
    <property type="entry name" value="PRK13517.1-1"/>
    <property type="match status" value="1"/>
</dbReference>
<keyword evidence="3 5" id="KW-0067">ATP-binding</keyword>
<evidence type="ECO:0000256" key="2">
    <source>
        <dbReference type="ARBA" id="ARBA00022741"/>
    </source>
</evidence>
<name>A0ABN1PRA9_9ACTN</name>
<evidence type="ECO:0000256" key="5">
    <source>
        <dbReference type="HAMAP-Rule" id="MF_01609"/>
    </source>
</evidence>
<dbReference type="RefSeq" id="WP_343966333.1">
    <property type="nucleotide sequence ID" value="NZ_BAAAHK010000003.1"/>
</dbReference>
<dbReference type="Gene3D" id="3.30.590.20">
    <property type="match status" value="1"/>
</dbReference>
<dbReference type="EC" id="6.3.2.2" evidence="5"/>
<dbReference type="EMBL" id="BAAAHK010000003">
    <property type="protein sequence ID" value="GAA0931544.1"/>
    <property type="molecule type" value="Genomic_DNA"/>
</dbReference>
<keyword evidence="7" id="KW-1185">Reference proteome</keyword>
<evidence type="ECO:0000256" key="3">
    <source>
        <dbReference type="ARBA" id="ARBA00022840"/>
    </source>
</evidence>
<evidence type="ECO:0000313" key="6">
    <source>
        <dbReference type="EMBL" id="GAA0931544.1"/>
    </source>
</evidence>
<dbReference type="PANTHER" id="PTHR36510">
    <property type="entry name" value="GLUTAMATE--CYSTEINE LIGASE 2-RELATED"/>
    <property type="match status" value="1"/>
</dbReference>
<evidence type="ECO:0000256" key="4">
    <source>
        <dbReference type="ARBA" id="ARBA00048819"/>
    </source>
</evidence>
<sequence length="351" mass="38263">MSHPSMGVEEELLLVSAGGDPVPRSKAVAAGTDGVDIELELTRAQVEINSPVCQTADELRYQLTWARSKLAEAAAEEHAQLLAIAVPPRGVATQLITRKPRYEQMAARYGLLAREQAVCACHVHIDVPDREAAVRVSNHLRPWLPALLALTANSAVYLGQDTGYSSWRSIMLSRWPCSGPPPYFESAEHYDALVAMLVATDSIMDERMVYWDVRPSSHLPTVEIRVSDVPLTVDETVLLATLVRALVMTALDDGGLGPKLEPEVLRAAYWLAARDGITSNGLEVLKARPLPMSELLGLLQRHVSQALNQLGEADMVAETIQRVLREGNGAVKQRQAVRDGFDVVALTAVVD</sequence>
<comment type="function">
    <text evidence="5">ATP-dependent carboxylate-amine ligase which exhibits weak glutamate--cysteine ligase activity.</text>
</comment>
<evidence type="ECO:0000313" key="7">
    <source>
        <dbReference type="Proteomes" id="UP001500542"/>
    </source>
</evidence>
<keyword evidence="2 5" id="KW-0547">Nucleotide-binding</keyword>
<dbReference type="PANTHER" id="PTHR36510:SF1">
    <property type="entry name" value="GLUTAMATE--CYSTEINE LIGASE 2-RELATED"/>
    <property type="match status" value="1"/>
</dbReference>
<dbReference type="Proteomes" id="UP001500542">
    <property type="component" value="Unassembled WGS sequence"/>
</dbReference>
<reference evidence="6 7" key="1">
    <citation type="journal article" date="2019" name="Int. J. Syst. Evol. Microbiol.">
        <title>The Global Catalogue of Microorganisms (GCM) 10K type strain sequencing project: providing services to taxonomists for standard genome sequencing and annotation.</title>
        <authorList>
            <consortium name="The Broad Institute Genomics Platform"/>
            <consortium name="The Broad Institute Genome Sequencing Center for Infectious Disease"/>
            <person name="Wu L."/>
            <person name="Ma J."/>
        </authorList>
    </citation>
    <scope>NUCLEOTIDE SEQUENCE [LARGE SCALE GENOMIC DNA]</scope>
    <source>
        <strain evidence="6 7">JCM 10977</strain>
    </source>
</reference>
<comment type="similarity">
    <text evidence="5">Belongs to the glutamate--cysteine ligase type 2 family. YbdK subfamily.</text>
</comment>
<dbReference type="NCBIfam" id="TIGR02050">
    <property type="entry name" value="gshA_cyan_rel"/>
    <property type="match status" value="1"/>
</dbReference>
<dbReference type="InterPro" id="IPR014746">
    <property type="entry name" value="Gln_synth/guanido_kin_cat_dom"/>
</dbReference>
<evidence type="ECO:0000256" key="1">
    <source>
        <dbReference type="ARBA" id="ARBA00022598"/>
    </source>
</evidence>
<dbReference type="InterPro" id="IPR006336">
    <property type="entry name" value="GCS2"/>
</dbReference>
<organism evidence="6 7">
    <name type="scientific">Kribbella koreensis</name>
    <dbReference type="NCBI Taxonomy" id="57909"/>
    <lineage>
        <taxon>Bacteria</taxon>
        <taxon>Bacillati</taxon>
        <taxon>Actinomycetota</taxon>
        <taxon>Actinomycetes</taxon>
        <taxon>Propionibacteriales</taxon>
        <taxon>Kribbellaceae</taxon>
        <taxon>Kribbella</taxon>
    </lineage>
</organism>
<dbReference type="InterPro" id="IPR011793">
    <property type="entry name" value="YbdK"/>
</dbReference>
<accession>A0ABN1PRA9</accession>
<dbReference type="HAMAP" id="MF_01609">
    <property type="entry name" value="Glu_cys_ligase_2"/>
    <property type="match status" value="1"/>
</dbReference>
<dbReference type="SUPFAM" id="SSF55931">
    <property type="entry name" value="Glutamine synthetase/guanido kinase"/>
    <property type="match status" value="1"/>
</dbReference>
<dbReference type="Pfam" id="PF04107">
    <property type="entry name" value="GCS2"/>
    <property type="match status" value="1"/>
</dbReference>